<keyword evidence="3" id="KW-1003">Cell membrane</keyword>
<keyword evidence="6 8" id="KW-0472">Membrane</keyword>
<comment type="function">
    <text evidence="7">May play a role in resistance to osmotic downshock.</text>
</comment>
<dbReference type="PANTHER" id="PTHR30460">
    <property type="entry name" value="MODERATE CONDUCTANCE MECHANOSENSITIVE CHANNEL YBIO"/>
    <property type="match status" value="1"/>
</dbReference>
<keyword evidence="5 8" id="KW-1133">Transmembrane helix</keyword>
<evidence type="ECO:0000256" key="2">
    <source>
        <dbReference type="ARBA" id="ARBA00008017"/>
    </source>
</evidence>
<reference evidence="12 14" key="2">
    <citation type="submission" date="2020-12" db="EMBL/GenBank/DDBJ databases">
        <title>Taxonomic evaluation of the Bacillus sporothermodurans group of bacteria based on whole genome sequences.</title>
        <authorList>
            <person name="Fiedler G."/>
            <person name="Herbstmann A.-D."/>
            <person name="Doll E."/>
            <person name="Wenning M."/>
            <person name="Brinks E."/>
            <person name="Kabisch J."/>
            <person name="Breitenwieser F."/>
            <person name="Lappann M."/>
            <person name="Boehnlein C."/>
            <person name="Franz C."/>
        </authorList>
    </citation>
    <scope>NUCLEOTIDE SEQUENCE [LARGE SCALE GENOMIC DNA]</scope>
    <source>
        <strain evidence="12 14">DSM 10599</strain>
    </source>
</reference>
<dbReference type="AlphaFoldDB" id="A0A150LDQ5"/>
<dbReference type="EMBL" id="CP066701">
    <property type="protein sequence ID" value="QQX25362.1"/>
    <property type="molecule type" value="Genomic_DNA"/>
</dbReference>
<dbReference type="RefSeq" id="WP_066227788.1">
    <property type="nucleotide sequence ID" value="NZ_CP066701.1"/>
</dbReference>
<evidence type="ECO:0000256" key="4">
    <source>
        <dbReference type="ARBA" id="ARBA00022692"/>
    </source>
</evidence>
<evidence type="ECO:0000256" key="6">
    <source>
        <dbReference type="ARBA" id="ARBA00023136"/>
    </source>
</evidence>
<dbReference type="Proteomes" id="UP000595512">
    <property type="component" value="Chromosome"/>
</dbReference>
<dbReference type="FunFam" id="2.30.30.60:FF:000001">
    <property type="entry name" value="MscS Mechanosensitive ion channel"/>
    <property type="match status" value="1"/>
</dbReference>
<evidence type="ECO:0000256" key="7">
    <source>
        <dbReference type="ARBA" id="ARBA00059688"/>
    </source>
</evidence>
<dbReference type="Gene3D" id="3.30.70.100">
    <property type="match status" value="1"/>
</dbReference>
<accession>A0A150LDQ5</accession>
<dbReference type="GO" id="GO:0008381">
    <property type="term" value="F:mechanosensitive monoatomic ion channel activity"/>
    <property type="evidence" value="ECO:0007669"/>
    <property type="project" value="InterPro"/>
</dbReference>
<evidence type="ECO:0000313" key="14">
    <source>
        <dbReference type="Proteomes" id="UP000595512"/>
    </source>
</evidence>
<comment type="similarity">
    <text evidence="2">Belongs to the MscS (TC 1.A.23) family.</text>
</comment>
<dbReference type="InterPro" id="IPR045276">
    <property type="entry name" value="YbiO_bact"/>
</dbReference>
<evidence type="ECO:0000313" key="13">
    <source>
        <dbReference type="Proteomes" id="UP000075666"/>
    </source>
</evidence>
<dbReference type="SUPFAM" id="SSF82861">
    <property type="entry name" value="Mechanosensitive channel protein MscS (YggB), transmembrane region"/>
    <property type="match status" value="1"/>
</dbReference>
<evidence type="ECO:0000313" key="12">
    <source>
        <dbReference type="EMBL" id="QQX25362.1"/>
    </source>
</evidence>
<evidence type="ECO:0000313" key="11">
    <source>
        <dbReference type="EMBL" id="KYD10149.1"/>
    </source>
</evidence>
<dbReference type="Gene3D" id="2.30.30.60">
    <property type="match status" value="1"/>
</dbReference>
<dbReference type="FunFam" id="1.10.287.1260:FF:000005">
    <property type="entry name" value="Mechanosensitive ion channel family protein"/>
    <property type="match status" value="1"/>
</dbReference>
<feature type="domain" description="Mechanosensitive ion channel transmembrane helices 2/3" evidence="10">
    <location>
        <begin position="73"/>
        <end position="113"/>
    </location>
</feature>
<dbReference type="EMBL" id="LQYN01000016">
    <property type="protein sequence ID" value="KYD10149.1"/>
    <property type="molecule type" value="Genomic_DNA"/>
</dbReference>
<proteinExistence type="inferred from homology"/>
<evidence type="ECO:0000256" key="8">
    <source>
        <dbReference type="SAM" id="Phobius"/>
    </source>
</evidence>
<evidence type="ECO:0000256" key="3">
    <source>
        <dbReference type="ARBA" id="ARBA00022475"/>
    </source>
</evidence>
<protein>
    <submittedName>
        <fullName evidence="12">Mechanosensitive ion channel family protein</fullName>
    </submittedName>
</protein>
<dbReference type="InterPro" id="IPR023408">
    <property type="entry name" value="MscS_beta-dom_sf"/>
</dbReference>
<keyword evidence="4 8" id="KW-0812">Transmembrane</keyword>
<organism evidence="11 13">
    <name type="scientific">Heyndrickxia sporothermodurans</name>
    <dbReference type="NCBI Taxonomy" id="46224"/>
    <lineage>
        <taxon>Bacteria</taxon>
        <taxon>Bacillati</taxon>
        <taxon>Bacillota</taxon>
        <taxon>Bacilli</taxon>
        <taxon>Bacillales</taxon>
        <taxon>Bacillaceae</taxon>
        <taxon>Heyndrickxia</taxon>
    </lineage>
</organism>
<evidence type="ECO:0000256" key="1">
    <source>
        <dbReference type="ARBA" id="ARBA00004651"/>
    </source>
</evidence>
<dbReference type="GO" id="GO:0005886">
    <property type="term" value="C:plasma membrane"/>
    <property type="evidence" value="ECO:0007669"/>
    <property type="project" value="UniProtKB-SubCell"/>
</dbReference>
<dbReference type="InterPro" id="IPR010920">
    <property type="entry name" value="LSM_dom_sf"/>
</dbReference>
<dbReference type="InterPro" id="IPR049142">
    <property type="entry name" value="MS_channel_1st"/>
</dbReference>
<evidence type="ECO:0000259" key="10">
    <source>
        <dbReference type="Pfam" id="PF21088"/>
    </source>
</evidence>
<dbReference type="OrthoDB" id="9809206at2"/>
<dbReference type="Pfam" id="PF00924">
    <property type="entry name" value="MS_channel_2nd"/>
    <property type="match status" value="1"/>
</dbReference>
<evidence type="ECO:0000256" key="5">
    <source>
        <dbReference type="ARBA" id="ARBA00022989"/>
    </source>
</evidence>
<dbReference type="InterPro" id="IPR011066">
    <property type="entry name" value="MscS_channel_C_sf"/>
</dbReference>
<sequence length="273" mass="30071">MDWLTKKLVDFDWAGFLLDVGMFLLKLVIIYIVYKIVKVIGKKIIHSSFEKYQSKMSISNGRTKTLQNLVDNTFSYVLVFILFVTLLQTLGIKTTGILAGAGIVGLAVGFGAQGLVSDVVTGFFLLLEKQVDVDDYVTIGSFCGVVEQVGLRTTKIRSTDGTVHFLPNRQITTLSNHSRGNMQALVDFSIGDPASIDHAINVIQQACDQIAIEDDNIVEGPNVLGVQSFESSDVELRVIARTKNGKQSGVERKLRKVIKETIDSQIKVKENSN</sequence>
<dbReference type="SUPFAM" id="SSF82689">
    <property type="entry name" value="Mechanosensitive channel protein MscS (YggB), C-terminal domain"/>
    <property type="match status" value="1"/>
</dbReference>
<dbReference type="InterPro" id="IPR011014">
    <property type="entry name" value="MscS_channel_TM-2"/>
</dbReference>
<dbReference type="STRING" id="46224.B4102_0333"/>
<dbReference type="PATRIC" id="fig|46224.3.peg.1202"/>
<keyword evidence="13" id="KW-1185">Reference proteome</keyword>
<dbReference type="Gene3D" id="1.10.287.1260">
    <property type="match status" value="1"/>
</dbReference>
<feature type="domain" description="Mechanosensitive ion channel MscS" evidence="9">
    <location>
        <begin position="115"/>
        <end position="179"/>
    </location>
</feature>
<gene>
    <name evidence="11" type="ORF">B4102_0333</name>
    <name evidence="12" type="ORF">JGZ69_22200</name>
</gene>
<feature type="transmembrane region" description="Helical" evidence="8">
    <location>
        <begin position="97"/>
        <end position="127"/>
    </location>
</feature>
<dbReference type="SUPFAM" id="SSF50182">
    <property type="entry name" value="Sm-like ribonucleoproteins"/>
    <property type="match status" value="1"/>
</dbReference>
<dbReference type="PANTHER" id="PTHR30460:SF0">
    <property type="entry name" value="MODERATE CONDUCTANCE MECHANOSENSITIVE CHANNEL YBIO"/>
    <property type="match status" value="1"/>
</dbReference>
<dbReference type="InterPro" id="IPR006685">
    <property type="entry name" value="MscS_channel_2nd"/>
</dbReference>
<dbReference type="KEGG" id="hspo:JGZ69_22200"/>
<dbReference type="Proteomes" id="UP000075666">
    <property type="component" value="Unassembled WGS sequence"/>
</dbReference>
<name>A0A150LDQ5_9BACI</name>
<evidence type="ECO:0000259" key="9">
    <source>
        <dbReference type="Pfam" id="PF00924"/>
    </source>
</evidence>
<feature type="transmembrane region" description="Helical" evidence="8">
    <location>
        <begin position="73"/>
        <end position="91"/>
    </location>
</feature>
<comment type="subcellular location">
    <subcellularLocation>
        <location evidence="1">Cell membrane</location>
        <topology evidence="1">Multi-pass membrane protein</topology>
    </subcellularLocation>
</comment>
<dbReference type="Pfam" id="PF21088">
    <property type="entry name" value="MS_channel_1st"/>
    <property type="match status" value="1"/>
</dbReference>
<feature type="transmembrane region" description="Helical" evidence="8">
    <location>
        <begin position="13"/>
        <end position="34"/>
    </location>
</feature>
<reference evidence="11 13" key="1">
    <citation type="submission" date="2016-01" db="EMBL/GenBank/DDBJ databases">
        <title>Genome Sequences of Twelve Sporeforming Bacillus Species Isolated from Foods.</title>
        <authorList>
            <person name="Berendsen E.M."/>
            <person name="Wells-Bennik M.H."/>
            <person name="Krawcyk A.O."/>
            <person name="De Jong A."/>
            <person name="Holsappel S."/>
            <person name="Eijlander R.T."/>
            <person name="Kuipers O.P."/>
        </authorList>
    </citation>
    <scope>NUCLEOTIDE SEQUENCE [LARGE SCALE GENOMIC DNA]</scope>
    <source>
        <strain evidence="11 13">B4102</strain>
    </source>
</reference>